<feature type="compositionally biased region" description="Polar residues" evidence="5">
    <location>
        <begin position="736"/>
        <end position="746"/>
    </location>
</feature>
<dbReference type="Pfam" id="PF01329">
    <property type="entry name" value="Pterin_4a"/>
    <property type="match status" value="1"/>
</dbReference>
<dbReference type="InterPro" id="IPR036428">
    <property type="entry name" value="PCD_sf"/>
</dbReference>
<dbReference type="GO" id="GO:0006729">
    <property type="term" value="P:tetrahydrobiopterin biosynthetic process"/>
    <property type="evidence" value="ECO:0007669"/>
    <property type="project" value="InterPro"/>
</dbReference>
<dbReference type="Gene3D" id="3.30.1360.20">
    <property type="entry name" value="Transcriptional coactivator/pterin dehydratase"/>
    <property type="match status" value="1"/>
</dbReference>
<evidence type="ECO:0000256" key="4">
    <source>
        <dbReference type="ARBA" id="ARBA00023239"/>
    </source>
</evidence>
<sequence length="966" mass="105193">MRRSILQLSRLARIQTAQPIPPVFWTATRTCPLRVPIASTSVATCSPVRMASSTNQPSTIRFSEGEDTEQVVRGLNSLRQRGWQLDQDGMGVTKTFYFKAYFKAVSFVNVIAAESAAKKHHPTITLTDFGQTNFSRPTARPAPANRPRPNEYASANGEAMEKVPLQPPKRQSSKSSLRNLFGRDKSARKPAHDHKLAEIDEMHPTGTNANINASTTKINLNNNNQTTTVTQPDMPLSPNFCNTPKTAVSTPTLVTSPTSAAELPTRNKLPPSKPPPPKPSEEDKPPTRDLGWKPPPLFQAYPQAIKHSTLPAPTLSADAILRAHATSKGGGSREDENVGALSQQREDTREEAAARKKKEDKERKHLRSLSETIGKTDWTQKVYVVTTSGYILQYSGEGKYDRLPEKMLLLGPKSVAFASDAIPGKHWVLQVSQGADGSEAPVSTDVPRPLLTRLGFHRSYTRRLTQSFLLVFNDPDELSSWLLTVRAQIEARGGKKYVSERVFDDGMEQQLRSKTSVRQLVKRDPNRFSNLYLQPQNESQSEGDSRRSSYVSNSNRHSLVSTAATDVGAPQATANGGSGRFYAATTATATTSESTTTVTPIPPRDATSSPAMRNHGPANVVSSPPREITQSPPALTSPKKRRSMAYMSTQPVEPFQPDVSELPRSQSTAPDPSVRSASPPAPNFSVPSFSKRFAARTTMNNIPPLQLASIQQPDHQNEDDFDINAIASFPSPPQSPVRSLSSMSRNDPSDPHGYVSRQSSMNRRRPLRVSPSQDSLVTCESTAQQSSERKPSTAITRPPRSSVSTVNSTPRPSRPMSIVSSVDASLATGDIQPPQSPPQSTRSHRDPQKSRTSVLYPTNNTTNVTYSYSPMPNVSRRKSMPGLAVGPPTLPPPSCPLPKIPSPVPVDPSAADTALPVSPRSCKSPPPVHGHGLRKIKERKSSVGVAGHSHSSRFSLGMRSISSSAR</sequence>
<dbReference type="InterPro" id="IPR001533">
    <property type="entry name" value="Pterin_deHydtase"/>
</dbReference>
<feature type="region of interest" description="Disordered" evidence="5">
    <location>
        <begin position="127"/>
        <end position="207"/>
    </location>
</feature>
<feature type="region of interest" description="Disordered" evidence="5">
    <location>
        <begin position="724"/>
        <end position="966"/>
    </location>
</feature>
<feature type="compositionally biased region" description="Polar residues" evidence="5">
    <location>
        <begin position="527"/>
        <end position="542"/>
    </location>
</feature>
<evidence type="ECO:0000256" key="5">
    <source>
        <dbReference type="SAM" id="MobiDB-lite"/>
    </source>
</evidence>
<dbReference type="RefSeq" id="XP_043136797.1">
    <property type="nucleotide sequence ID" value="XM_043279083.1"/>
</dbReference>
<name>A0A7R7VP65_ASPCH</name>
<feature type="compositionally biased region" description="Low complexity" evidence="5">
    <location>
        <begin position="136"/>
        <end position="147"/>
    </location>
</feature>
<feature type="region of interest" description="Disordered" evidence="5">
    <location>
        <begin position="526"/>
        <end position="555"/>
    </location>
</feature>
<feature type="region of interest" description="Disordered" evidence="5">
    <location>
        <begin position="325"/>
        <end position="364"/>
    </location>
</feature>
<dbReference type="AlphaFoldDB" id="A0A7R7VP65"/>
<protein>
    <recommendedName>
        <fullName evidence="3">4a-hydroxytetrahydrobiopterin dehydratase</fullName>
        <ecNumber evidence="3">4.2.1.96</ecNumber>
    </recommendedName>
</protein>
<dbReference type="GeneID" id="66982634"/>
<feature type="compositionally biased region" description="Basic and acidic residues" evidence="5">
    <location>
        <begin position="279"/>
        <end position="291"/>
    </location>
</feature>
<dbReference type="Proteomes" id="UP000637239">
    <property type="component" value="Chromosome 4"/>
</dbReference>
<feature type="region of interest" description="Disordered" evidence="5">
    <location>
        <begin position="587"/>
        <end position="687"/>
    </location>
</feature>
<accession>A0A7R7VP65</accession>
<feature type="compositionally biased region" description="Pro residues" evidence="5">
    <location>
        <begin position="888"/>
        <end position="906"/>
    </location>
</feature>
<keyword evidence="7" id="KW-1185">Reference proteome</keyword>
<dbReference type="GO" id="GO:0008124">
    <property type="term" value="F:4-alpha-hydroxytetrahydrobiopterin dehydratase activity"/>
    <property type="evidence" value="ECO:0007669"/>
    <property type="project" value="UniProtKB-EC"/>
</dbReference>
<evidence type="ECO:0000256" key="3">
    <source>
        <dbReference type="ARBA" id="ARBA00013252"/>
    </source>
</evidence>
<feature type="compositionally biased region" description="Basic and acidic residues" evidence="5">
    <location>
        <begin position="344"/>
        <end position="363"/>
    </location>
</feature>
<reference evidence="6" key="1">
    <citation type="submission" date="2021-01" db="EMBL/GenBank/DDBJ databases">
        <authorList>
            <consortium name="Aspergillus chevalieri M1 genome sequencing consortium"/>
            <person name="Kazuki M."/>
            <person name="Futagami T."/>
        </authorList>
    </citation>
    <scope>NUCLEOTIDE SEQUENCE</scope>
    <source>
        <strain evidence="6">M1</strain>
    </source>
</reference>
<proteinExistence type="inferred from homology"/>
<keyword evidence="4" id="KW-0456">Lyase</keyword>
<evidence type="ECO:0000313" key="6">
    <source>
        <dbReference type="EMBL" id="BCR88275.1"/>
    </source>
</evidence>
<feature type="compositionally biased region" description="Basic and acidic residues" evidence="5">
    <location>
        <begin position="193"/>
        <end position="203"/>
    </location>
</feature>
<feature type="compositionally biased region" description="Low complexity" evidence="5">
    <location>
        <begin position="246"/>
        <end position="261"/>
    </location>
</feature>
<feature type="compositionally biased region" description="Low complexity" evidence="5">
    <location>
        <begin position="587"/>
        <end position="599"/>
    </location>
</feature>
<evidence type="ECO:0000256" key="2">
    <source>
        <dbReference type="ARBA" id="ARBA00006472"/>
    </source>
</evidence>
<organism evidence="6 7">
    <name type="scientific">Aspergillus chevalieri</name>
    <name type="common">Eurotium chevalieri</name>
    <dbReference type="NCBI Taxonomy" id="182096"/>
    <lineage>
        <taxon>Eukaryota</taxon>
        <taxon>Fungi</taxon>
        <taxon>Dikarya</taxon>
        <taxon>Ascomycota</taxon>
        <taxon>Pezizomycotina</taxon>
        <taxon>Eurotiomycetes</taxon>
        <taxon>Eurotiomycetidae</taxon>
        <taxon>Eurotiales</taxon>
        <taxon>Aspergillaceae</taxon>
        <taxon>Aspergillus</taxon>
        <taxon>Aspergillus subgen. Aspergillus</taxon>
    </lineage>
</organism>
<reference evidence="6" key="2">
    <citation type="submission" date="2021-02" db="EMBL/GenBank/DDBJ databases">
        <title>Aspergillus chevalieri M1 genome sequence.</title>
        <authorList>
            <person name="Kadooka C."/>
            <person name="Mori K."/>
            <person name="Futagami T."/>
        </authorList>
    </citation>
    <scope>NUCLEOTIDE SEQUENCE</scope>
    <source>
        <strain evidence="6">M1</strain>
    </source>
</reference>
<evidence type="ECO:0000256" key="1">
    <source>
        <dbReference type="ARBA" id="ARBA00001554"/>
    </source>
</evidence>
<feature type="compositionally biased region" description="Polar residues" evidence="5">
    <location>
        <begin position="169"/>
        <end position="178"/>
    </location>
</feature>
<comment type="similarity">
    <text evidence="2">Belongs to the pterin-4-alpha-carbinolamine dehydratase family.</text>
</comment>
<feature type="compositionally biased region" description="Polar residues" evidence="5">
    <location>
        <begin position="770"/>
        <end position="786"/>
    </location>
</feature>
<dbReference type="EMBL" id="AP024419">
    <property type="protein sequence ID" value="BCR88275.1"/>
    <property type="molecule type" value="Genomic_DNA"/>
</dbReference>
<dbReference type="SUPFAM" id="SSF55248">
    <property type="entry name" value="PCD-like"/>
    <property type="match status" value="1"/>
</dbReference>
<dbReference type="EC" id="4.2.1.96" evidence="3"/>
<feature type="region of interest" description="Disordered" evidence="5">
    <location>
        <begin position="243"/>
        <end position="298"/>
    </location>
</feature>
<feature type="compositionally biased region" description="Polar residues" evidence="5">
    <location>
        <begin position="793"/>
        <end position="811"/>
    </location>
</feature>
<dbReference type="KEGG" id="ache:ACHE_40839A"/>
<evidence type="ECO:0000313" key="7">
    <source>
        <dbReference type="Proteomes" id="UP000637239"/>
    </source>
</evidence>
<comment type="catalytic activity">
    <reaction evidence="1">
        <text>(4aS,6R)-4a-hydroxy-L-erythro-5,6,7,8-tetrahydrobiopterin = (6R)-L-erythro-6,7-dihydrobiopterin + H2O</text>
        <dbReference type="Rhea" id="RHEA:11920"/>
        <dbReference type="ChEBI" id="CHEBI:15377"/>
        <dbReference type="ChEBI" id="CHEBI:15642"/>
        <dbReference type="ChEBI" id="CHEBI:43120"/>
        <dbReference type="EC" id="4.2.1.96"/>
    </reaction>
</comment>
<gene>
    <name evidence="6" type="ORF">ACHE_40839A</name>
</gene>